<evidence type="ECO:0000259" key="2">
    <source>
        <dbReference type="PROSITE" id="PS51372"/>
    </source>
</evidence>
<dbReference type="STRING" id="569857.TP70_07150"/>
<evidence type="ECO:0000313" key="6">
    <source>
        <dbReference type="Proteomes" id="UP000254100"/>
    </source>
</evidence>
<dbReference type="PANTHER" id="PTHR30185">
    <property type="entry name" value="CRYPTIC BETA-GLUCOSIDE BGL OPERON ANTITERMINATOR"/>
    <property type="match status" value="1"/>
</dbReference>
<dbReference type="GO" id="GO:0006355">
    <property type="term" value="P:regulation of DNA-templated transcription"/>
    <property type="evidence" value="ECO:0007669"/>
    <property type="project" value="InterPro"/>
</dbReference>
<dbReference type="Gene3D" id="2.30.24.10">
    <property type="entry name" value="CAT RNA-binding domain"/>
    <property type="match status" value="1"/>
</dbReference>
<feature type="domain" description="PRD" evidence="2">
    <location>
        <begin position="66"/>
        <end position="168"/>
    </location>
</feature>
<organism evidence="4 6">
    <name type="scientific">Staphylococcus microti</name>
    <dbReference type="NCBI Taxonomy" id="569857"/>
    <lineage>
        <taxon>Bacteria</taxon>
        <taxon>Bacillati</taxon>
        <taxon>Bacillota</taxon>
        <taxon>Bacilli</taxon>
        <taxon>Bacillales</taxon>
        <taxon>Staphylococcaceae</taxon>
        <taxon>Staphylococcus</taxon>
    </lineage>
</organism>
<evidence type="ECO:0000313" key="3">
    <source>
        <dbReference type="EMBL" id="KIX90463.1"/>
    </source>
</evidence>
<evidence type="ECO:0000313" key="4">
    <source>
        <dbReference type="EMBL" id="SUM57920.1"/>
    </source>
</evidence>
<dbReference type="RefSeq" id="WP_044360622.1">
    <property type="nucleotide sequence ID" value="NZ_JXWY01000042.1"/>
</dbReference>
<feature type="domain" description="PRD" evidence="2">
    <location>
        <begin position="169"/>
        <end position="277"/>
    </location>
</feature>
<evidence type="ECO:0000256" key="1">
    <source>
        <dbReference type="ARBA" id="ARBA00022737"/>
    </source>
</evidence>
<dbReference type="Pfam" id="PF03123">
    <property type="entry name" value="CAT_RBD"/>
    <property type="match status" value="1"/>
</dbReference>
<dbReference type="Proteomes" id="UP000254100">
    <property type="component" value="Unassembled WGS sequence"/>
</dbReference>
<dbReference type="InterPro" id="IPR050661">
    <property type="entry name" value="BglG_antiterminators"/>
</dbReference>
<dbReference type="SMART" id="SM01061">
    <property type="entry name" value="CAT_RBD"/>
    <property type="match status" value="1"/>
</dbReference>
<keyword evidence="1" id="KW-0677">Repeat</keyword>
<dbReference type="Gene3D" id="1.10.1790.10">
    <property type="entry name" value="PRD domain"/>
    <property type="match status" value="2"/>
</dbReference>
<dbReference type="Proteomes" id="UP000032366">
    <property type="component" value="Unassembled WGS sequence"/>
</dbReference>
<sequence>MYRVLQALNNNVALVKDAYDQQFVVMGLGITFQKRKGDLIVKDKVEKVFSLKSAASRENFMSLLKDVPLDFITVTYDVIEMLTEKYAYPVQEYLYVTLTDHIHCSYKAVLEDTYQYSKLPNFSQEYSIEYAMAKEALNIFRQKLLSTFPDDEIERIALHFINAKGVTPIEKKQSVDITRSVLPKVKDELERLGIRRTESNCNFYDRFMIHLTYFLHDLAHSSQDNSTLMDMAQHIQVAYPKAYEVGTKISDIIASETDVPIPESEKFYIAIHVQRLF</sequence>
<gene>
    <name evidence="4" type="primary">glcT_2</name>
    <name evidence="4" type="ORF">NCTC13832_01650</name>
    <name evidence="3" type="ORF">TP70_07150</name>
</gene>
<dbReference type="InterPro" id="IPR011608">
    <property type="entry name" value="PRD"/>
</dbReference>
<protein>
    <submittedName>
        <fullName evidence="3 4">Transcription antiterminator</fullName>
    </submittedName>
</protein>
<dbReference type="InterPro" id="IPR036650">
    <property type="entry name" value="CAT_RNA-bd_dom_sf"/>
</dbReference>
<dbReference type="InterPro" id="IPR036634">
    <property type="entry name" value="PRD_sf"/>
</dbReference>
<dbReference type="InterPro" id="IPR004341">
    <property type="entry name" value="CAT_RNA-bd_dom"/>
</dbReference>
<reference evidence="3 5" key="1">
    <citation type="submission" date="2015-01" db="EMBL/GenBank/DDBJ databases">
        <authorList>
            <person name="Guo J."/>
        </authorList>
    </citation>
    <scope>NUCLEOTIDE SEQUENCE [LARGE SCALE GENOMIC DNA]</scope>
    <source>
        <strain evidence="3 5">DSM 22147</strain>
    </source>
</reference>
<reference evidence="4 6" key="2">
    <citation type="submission" date="2018-06" db="EMBL/GenBank/DDBJ databases">
        <authorList>
            <consortium name="Pathogen Informatics"/>
            <person name="Doyle S."/>
        </authorList>
    </citation>
    <scope>NUCLEOTIDE SEQUENCE [LARGE SCALE GENOMIC DNA]</scope>
    <source>
        <strain evidence="4 6">NCTC13832</strain>
    </source>
</reference>
<dbReference type="SUPFAM" id="SSF63520">
    <property type="entry name" value="PTS-regulatory domain, PRD"/>
    <property type="match status" value="2"/>
</dbReference>
<proteinExistence type="predicted"/>
<dbReference type="SUPFAM" id="SSF50151">
    <property type="entry name" value="SacY-like RNA-binding domain"/>
    <property type="match status" value="1"/>
</dbReference>
<dbReference type="EMBL" id="UHDT01000001">
    <property type="protein sequence ID" value="SUM57920.1"/>
    <property type="molecule type" value="Genomic_DNA"/>
</dbReference>
<dbReference type="OrthoDB" id="9813552at2"/>
<dbReference type="PANTHER" id="PTHR30185:SF15">
    <property type="entry name" value="CRYPTIC BETA-GLUCOSIDE BGL OPERON ANTITERMINATOR"/>
    <property type="match status" value="1"/>
</dbReference>
<evidence type="ECO:0000313" key="5">
    <source>
        <dbReference type="Proteomes" id="UP000032366"/>
    </source>
</evidence>
<name>A0A0D6XRL0_9STAP</name>
<accession>A0A0D6XRL0</accession>
<dbReference type="GO" id="GO:0003723">
    <property type="term" value="F:RNA binding"/>
    <property type="evidence" value="ECO:0007669"/>
    <property type="project" value="InterPro"/>
</dbReference>
<keyword evidence="5" id="KW-1185">Reference proteome</keyword>
<dbReference type="PROSITE" id="PS51372">
    <property type="entry name" value="PRD_2"/>
    <property type="match status" value="2"/>
</dbReference>
<dbReference type="Pfam" id="PF00874">
    <property type="entry name" value="PRD"/>
    <property type="match status" value="2"/>
</dbReference>
<dbReference type="EMBL" id="JXWY01000042">
    <property type="protein sequence ID" value="KIX90463.1"/>
    <property type="molecule type" value="Genomic_DNA"/>
</dbReference>
<dbReference type="AlphaFoldDB" id="A0A0D6XRL0"/>